<reference evidence="2" key="1">
    <citation type="submission" date="2023-03" db="EMBL/GenBank/DDBJ databases">
        <title>Actinorhabdospora filicis NBRC 111898.</title>
        <authorList>
            <person name="Ichikawa N."/>
            <person name="Sato H."/>
            <person name="Tonouchi N."/>
        </authorList>
    </citation>
    <scope>NUCLEOTIDE SEQUENCE</scope>
    <source>
        <strain evidence="2">NBRC 111898</strain>
    </source>
</reference>
<evidence type="ECO:0000256" key="1">
    <source>
        <dbReference type="SAM" id="Phobius"/>
    </source>
</evidence>
<gene>
    <name evidence="2" type="ORF">Afil01_02570</name>
</gene>
<proteinExistence type="predicted"/>
<keyword evidence="1" id="KW-0812">Transmembrane</keyword>
<dbReference type="RefSeq" id="WP_285660686.1">
    <property type="nucleotide sequence ID" value="NZ_BSTX01000001.1"/>
</dbReference>
<feature type="transmembrane region" description="Helical" evidence="1">
    <location>
        <begin position="21"/>
        <end position="44"/>
    </location>
</feature>
<comment type="caution">
    <text evidence="2">The sequence shown here is derived from an EMBL/GenBank/DDBJ whole genome shotgun (WGS) entry which is preliminary data.</text>
</comment>
<dbReference type="Proteomes" id="UP001165079">
    <property type="component" value="Unassembled WGS sequence"/>
</dbReference>
<keyword evidence="1" id="KW-0472">Membrane</keyword>
<organism evidence="2 3">
    <name type="scientific">Actinorhabdospora filicis</name>
    <dbReference type="NCBI Taxonomy" id="1785913"/>
    <lineage>
        <taxon>Bacteria</taxon>
        <taxon>Bacillati</taxon>
        <taxon>Actinomycetota</taxon>
        <taxon>Actinomycetes</taxon>
        <taxon>Micromonosporales</taxon>
        <taxon>Micromonosporaceae</taxon>
        <taxon>Actinorhabdospora</taxon>
    </lineage>
</organism>
<evidence type="ECO:0000313" key="2">
    <source>
        <dbReference type="EMBL" id="GLZ75450.1"/>
    </source>
</evidence>
<feature type="transmembrane region" description="Helical" evidence="1">
    <location>
        <begin position="118"/>
        <end position="135"/>
    </location>
</feature>
<sequence>MTDRTPPRGPVKPGPVLAAQIALWLQFGLSLCSGAFIGLSVILFHESDDARLDAKFSTGQVSVLLYAAILMIVLAIASGVLALYVPSRHRWVRIAVLVVAGLCAAVAALNTVVRPNPMTIVGFVIPVLLAVMMSGRPARDWFTR</sequence>
<keyword evidence="3" id="KW-1185">Reference proteome</keyword>
<keyword evidence="1" id="KW-1133">Transmembrane helix</keyword>
<name>A0A9W6SG84_9ACTN</name>
<protein>
    <submittedName>
        <fullName evidence="2">Uncharacterized protein</fullName>
    </submittedName>
</protein>
<feature type="transmembrane region" description="Helical" evidence="1">
    <location>
        <begin position="64"/>
        <end position="84"/>
    </location>
</feature>
<dbReference type="AlphaFoldDB" id="A0A9W6SG84"/>
<accession>A0A9W6SG84</accession>
<feature type="transmembrane region" description="Helical" evidence="1">
    <location>
        <begin position="91"/>
        <end position="112"/>
    </location>
</feature>
<dbReference type="EMBL" id="BSTX01000001">
    <property type="protein sequence ID" value="GLZ75450.1"/>
    <property type="molecule type" value="Genomic_DNA"/>
</dbReference>
<evidence type="ECO:0000313" key="3">
    <source>
        <dbReference type="Proteomes" id="UP001165079"/>
    </source>
</evidence>